<accession>A0A9P5HE22</accession>
<evidence type="ECO:0000259" key="3">
    <source>
        <dbReference type="PROSITE" id="PS50837"/>
    </source>
</evidence>
<dbReference type="PANTHER" id="PTHR46082">
    <property type="entry name" value="ATP/GTP-BINDING PROTEIN-RELATED"/>
    <property type="match status" value="1"/>
</dbReference>
<dbReference type="Gene3D" id="3.40.50.300">
    <property type="entry name" value="P-loop containing nucleotide triphosphate hydrolases"/>
    <property type="match status" value="1"/>
</dbReference>
<dbReference type="OrthoDB" id="194358at2759"/>
<keyword evidence="5" id="KW-1185">Reference proteome</keyword>
<feature type="domain" description="NACHT" evidence="3">
    <location>
        <begin position="400"/>
        <end position="543"/>
    </location>
</feature>
<dbReference type="GO" id="GO:0009116">
    <property type="term" value="P:nucleoside metabolic process"/>
    <property type="evidence" value="ECO:0007669"/>
    <property type="project" value="InterPro"/>
</dbReference>
<gene>
    <name evidence="4" type="ORF">G7Z17_g6991</name>
</gene>
<evidence type="ECO:0000256" key="2">
    <source>
        <dbReference type="SAM" id="MobiDB-lite"/>
    </source>
</evidence>
<dbReference type="InterPro" id="IPR056884">
    <property type="entry name" value="NPHP3-like_N"/>
</dbReference>
<dbReference type="InterPro" id="IPR027417">
    <property type="entry name" value="P-loop_NTPase"/>
</dbReference>
<proteinExistence type="predicted"/>
<dbReference type="SUPFAM" id="SSF52540">
    <property type="entry name" value="P-loop containing nucleoside triphosphate hydrolases"/>
    <property type="match status" value="1"/>
</dbReference>
<dbReference type="InterPro" id="IPR000845">
    <property type="entry name" value="Nucleoside_phosphorylase_d"/>
</dbReference>
<evidence type="ECO:0000256" key="1">
    <source>
        <dbReference type="ARBA" id="ARBA00022737"/>
    </source>
</evidence>
<dbReference type="PROSITE" id="PS50837">
    <property type="entry name" value="NACHT"/>
    <property type="match status" value="1"/>
</dbReference>
<dbReference type="Pfam" id="PF01048">
    <property type="entry name" value="PNP_UDP_1"/>
    <property type="match status" value="1"/>
</dbReference>
<dbReference type="InterPro" id="IPR035994">
    <property type="entry name" value="Nucleoside_phosphorylase_sf"/>
</dbReference>
<dbReference type="SUPFAM" id="SSF53167">
    <property type="entry name" value="Purine and uridine phosphorylases"/>
    <property type="match status" value="1"/>
</dbReference>
<evidence type="ECO:0000313" key="4">
    <source>
        <dbReference type="EMBL" id="KAF7548544.1"/>
    </source>
</evidence>
<dbReference type="Gene3D" id="3.40.50.1580">
    <property type="entry name" value="Nucleoside phosphorylase domain"/>
    <property type="match status" value="1"/>
</dbReference>
<comment type="caution">
    <text evidence="4">The sequence shown here is derived from an EMBL/GenBank/DDBJ whole genome shotgun (WGS) entry which is preliminary data.</text>
</comment>
<dbReference type="Proteomes" id="UP000722485">
    <property type="component" value="Unassembled WGS sequence"/>
</dbReference>
<organism evidence="4 5">
    <name type="scientific">Cylindrodendrum hubeiense</name>
    <dbReference type="NCBI Taxonomy" id="595255"/>
    <lineage>
        <taxon>Eukaryota</taxon>
        <taxon>Fungi</taxon>
        <taxon>Dikarya</taxon>
        <taxon>Ascomycota</taxon>
        <taxon>Pezizomycotina</taxon>
        <taxon>Sordariomycetes</taxon>
        <taxon>Hypocreomycetidae</taxon>
        <taxon>Hypocreales</taxon>
        <taxon>Nectriaceae</taxon>
        <taxon>Cylindrodendrum</taxon>
    </lineage>
</organism>
<name>A0A9P5HE22_9HYPO</name>
<sequence>MSDPQSYTVGWICAITIESVAARAFLDEEHDGPSHVSEHDNNSYVLGKIGYHNVVIAVLPDGEYGTTSAAAVARDMLHSFPNVRIGLMVGIGGGAPSSKHDIRLGDVVVSSRDGGKGGVFQYDFGKTIQNQAFEETGFLDQPPMVLRTAVSALKGTYELNGHQLVDEVEKASNRIKKRKKYKQPPPTTDRLYHPDAVHPITPDGCDVTCDATNLMPRDVRDEEEDDPAIHYGLIASGSQLMKDAHIRDKLVAKKGVLCFEMEAAGLMNHFPCLVIRGICDYSDSHKNKEWQGFAAMMAAAYAKDLLRQIPPNKVETERRITETLVTIEQKIGAVHQSTVAARAVTELIQSDLRTQEMRRWLHPPDPSTNANHARKLRHEGTGAWLLETPVFQSWQAGSRQHLWLHGLAGCGKTVLTATVLDHLKAGNSGLILSFFFDFSDTTKQTVDYMLRSLASQLYQGWAGSASPLDASFQAHQNGHDQPATEALEDVVYKMLTVQKDVYIVLDALDESMTRSELLSWIRDTTSRPELDHVHLLYTSRSESEFLRNILPLIGEESCLLLYKEAVNADIRLYVTAQLLQRRDFQEKHLPSYLLEQIITRVGNGADGM</sequence>
<reference evidence="4" key="1">
    <citation type="submission" date="2020-03" db="EMBL/GenBank/DDBJ databases">
        <title>Draft Genome Sequence of Cylindrodendrum hubeiense.</title>
        <authorList>
            <person name="Buettner E."/>
            <person name="Kellner H."/>
        </authorList>
    </citation>
    <scope>NUCLEOTIDE SEQUENCE</scope>
    <source>
        <strain evidence="4">IHI 201604</strain>
    </source>
</reference>
<evidence type="ECO:0000313" key="5">
    <source>
        <dbReference type="Proteomes" id="UP000722485"/>
    </source>
</evidence>
<dbReference type="Pfam" id="PF24883">
    <property type="entry name" value="NPHP3_N"/>
    <property type="match status" value="1"/>
</dbReference>
<feature type="region of interest" description="Disordered" evidence="2">
    <location>
        <begin position="175"/>
        <end position="196"/>
    </location>
</feature>
<dbReference type="InterPro" id="IPR053137">
    <property type="entry name" value="NLR-like"/>
</dbReference>
<dbReference type="PANTHER" id="PTHR46082:SF11">
    <property type="entry name" value="AAA+ ATPASE DOMAIN-CONTAINING PROTEIN-RELATED"/>
    <property type="match status" value="1"/>
</dbReference>
<dbReference type="GO" id="GO:0003824">
    <property type="term" value="F:catalytic activity"/>
    <property type="evidence" value="ECO:0007669"/>
    <property type="project" value="InterPro"/>
</dbReference>
<keyword evidence="1" id="KW-0677">Repeat</keyword>
<dbReference type="InterPro" id="IPR007111">
    <property type="entry name" value="NACHT_NTPase"/>
</dbReference>
<dbReference type="EMBL" id="JAANBB010000145">
    <property type="protein sequence ID" value="KAF7548544.1"/>
    <property type="molecule type" value="Genomic_DNA"/>
</dbReference>
<dbReference type="AlphaFoldDB" id="A0A9P5HE22"/>
<protein>
    <recommendedName>
        <fullName evidence="3">NACHT domain-containing protein</fullName>
    </recommendedName>
</protein>